<gene>
    <name evidence="1" type="ORF">T01_3917</name>
</gene>
<name>A0A0V1BYZ6_TRISP</name>
<evidence type="ECO:0000313" key="1">
    <source>
        <dbReference type="EMBL" id="KRY42277.1"/>
    </source>
</evidence>
<organism evidence="1 2">
    <name type="scientific">Trichinella spiralis</name>
    <name type="common">Trichina worm</name>
    <dbReference type="NCBI Taxonomy" id="6334"/>
    <lineage>
        <taxon>Eukaryota</taxon>
        <taxon>Metazoa</taxon>
        <taxon>Ecdysozoa</taxon>
        <taxon>Nematoda</taxon>
        <taxon>Enoplea</taxon>
        <taxon>Dorylaimia</taxon>
        <taxon>Trichinellida</taxon>
        <taxon>Trichinellidae</taxon>
        <taxon>Trichinella</taxon>
    </lineage>
</organism>
<dbReference type="AlphaFoldDB" id="A0A0V1BYZ6"/>
<keyword evidence="2" id="KW-1185">Reference proteome</keyword>
<protein>
    <submittedName>
        <fullName evidence="1">Uncharacterized protein</fullName>
    </submittedName>
</protein>
<accession>A0A0V1BYZ6</accession>
<reference evidence="1 2" key="1">
    <citation type="submission" date="2015-01" db="EMBL/GenBank/DDBJ databases">
        <title>Evolution of Trichinella species and genotypes.</title>
        <authorList>
            <person name="Korhonen P.K."/>
            <person name="Edoardo P."/>
            <person name="Giuseppe L.R."/>
            <person name="Gasser R.B."/>
        </authorList>
    </citation>
    <scope>NUCLEOTIDE SEQUENCE [LARGE SCALE GENOMIC DNA]</scope>
    <source>
        <strain evidence="1">ISS3</strain>
    </source>
</reference>
<dbReference type="InParanoid" id="A0A0V1BYZ6"/>
<sequence>MAQECHLPLHEPAFLCLHIQAHIPEMKHPAQSGRMLFGRTAEYDDVVEVYQALGPYQDSQDRLLESLKGGRRVEQSKRHHFELVQAIRGGEGRLLSVLFLPLHLPVAACQDQGSKTTA</sequence>
<dbReference type="OrthoDB" id="10415766at2759"/>
<dbReference type="Proteomes" id="UP000054776">
    <property type="component" value="Unassembled WGS sequence"/>
</dbReference>
<proteinExistence type="predicted"/>
<dbReference type="EMBL" id="JYDH01000004">
    <property type="protein sequence ID" value="KRY42277.1"/>
    <property type="molecule type" value="Genomic_DNA"/>
</dbReference>
<evidence type="ECO:0000313" key="2">
    <source>
        <dbReference type="Proteomes" id="UP000054776"/>
    </source>
</evidence>
<comment type="caution">
    <text evidence="1">The sequence shown here is derived from an EMBL/GenBank/DDBJ whole genome shotgun (WGS) entry which is preliminary data.</text>
</comment>